<evidence type="ECO:0000259" key="7">
    <source>
        <dbReference type="PROSITE" id="PS50109"/>
    </source>
</evidence>
<dbReference type="Proteomes" id="UP001500571">
    <property type="component" value="Unassembled WGS sequence"/>
</dbReference>
<evidence type="ECO:0000256" key="4">
    <source>
        <dbReference type="ARBA" id="ARBA00022553"/>
    </source>
</evidence>
<dbReference type="SMART" id="SM00387">
    <property type="entry name" value="HATPase_c"/>
    <property type="match status" value="1"/>
</dbReference>
<dbReference type="InterPro" id="IPR036890">
    <property type="entry name" value="HATPase_C_sf"/>
</dbReference>
<dbReference type="InterPro" id="IPR003661">
    <property type="entry name" value="HisK_dim/P_dom"/>
</dbReference>
<accession>A0ABN2Q7Z6</accession>
<evidence type="ECO:0000313" key="8">
    <source>
        <dbReference type="EMBL" id="GAA1946528.1"/>
    </source>
</evidence>
<dbReference type="Pfam" id="PF02518">
    <property type="entry name" value="HATPase_c"/>
    <property type="match status" value="1"/>
</dbReference>
<dbReference type="PROSITE" id="PS50109">
    <property type="entry name" value="HIS_KIN"/>
    <property type="match status" value="1"/>
</dbReference>
<dbReference type="EMBL" id="BAAAPB010000001">
    <property type="protein sequence ID" value="GAA1946528.1"/>
    <property type="molecule type" value="Genomic_DNA"/>
</dbReference>
<evidence type="ECO:0000256" key="2">
    <source>
        <dbReference type="ARBA" id="ARBA00004236"/>
    </source>
</evidence>
<reference evidence="8 9" key="1">
    <citation type="journal article" date="2019" name="Int. J. Syst. Evol. Microbiol.">
        <title>The Global Catalogue of Microorganisms (GCM) 10K type strain sequencing project: providing services to taxonomists for standard genome sequencing and annotation.</title>
        <authorList>
            <consortium name="The Broad Institute Genomics Platform"/>
            <consortium name="The Broad Institute Genome Sequencing Center for Infectious Disease"/>
            <person name="Wu L."/>
            <person name="Ma J."/>
        </authorList>
    </citation>
    <scope>NUCLEOTIDE SEQUENCE [LARGE SCALE GENOMIC DNA]</scope>
    <source>
        <strain evidence="8 9">JCM 15309</strain>
    </source>
</reference>
<feature type="domain" description="Histidine kinase" evidence="7">
    <location>
        <begin position="373"/>
        <end position="592"/>
    </location>
</feature>
<protein>
    <recommendedName>
        <fullName evidence="3">histidine kinase</fullName>
        <ecNumber evidence="3">2.7.13.3</ecNumber>
    </recommendedName>
</protein>
<dbReference type="CDD" id="cd00082">
    <property type="entry name" value="HisKA"/>
    <property type="match status" value="1"/>
</dbReference>
<evidence type="ECO:0000256" key="3">
    <source>
        <dbReference type="ARBA" id="ARBA00012438"/>
    </source>
</evidence>
<dbReference type="Pfam" id="PF00512">
    <property type="entry name" value="HisKA"/>
    <property type="match status" value="1"/>
</dbReference>
<dbReference type="CDD" id="cd00075">
    <property type="entry name" value="HATPase"/>
    <property type="match status" value="1"/>
</dbReference>
<dbReference type="Gene3D" id="1.10.287.130">
    <property type="match status" value="1"/>
</dbReference>
<dbReference type="PANTHER" id="PTHR43547:SF2">
    <property type="entry name" value="HYBRID SIGNAL TRANSDUCTION HISTIDINE KINASE C"/>
    <property type="match status" value="1"/>
</dbReference>
<dbReference type="Pfam" id="PF01590">
    <property type="entry name" value="GAF"/>
    <property type="match status" value="1"/>
</dbReference>
<dbReference type="SUPFAM" id="SSF55781">
    <property type="entry name" value="GAF domain-like"/>
    <property type="match status" value="2"/>
</dbReference>
<comment type="catalytic activity">
    <reaction evidence="1">
        <text>ATP + protein L-histidine = ADP + protein N-phospho-L-histidine.</text>
        <dbReference type="EC" id="2.7.13.3"/>
    </reaction>
</comment>
<dbReference type="InterPro" id="IPR005467">
    <property type="entry name" value="His_kinase_dom"/>
</dbReference>
<dbReference type="SMART" id="SM00065">
    <property type="entry name" value="GAF"/>
    <property type="match status" value="1"/>
</dbReference>
<dbReference type="PRINTS" id="PR00344">
    <property type="entry name" value="BCTRLSENSOR"/>
</dbReference>
<sequence>MPDPAELIEPSAVHAAWLDDLTYSALQLIAEALVELAGFGVSAIGVVRDDGLLHTAAVFGNDEAREQLAGHTTPVEALHAELALGDRWGRFTFVPHERLTERLPGWVGTYDVRDVEDAWHPEDLLVALFHDDAGRLRAALAIDVPDDGRRPGPERRAVLERFAAQAERAVVSALEKARIADQLRLAESAREIIRRASSDLDVSLVLERAGDALLASTGSSGLFLRAFTDDGRSIVAVRTDGTRLPRQPRTGAIAERSSRELWRRQQVGAIYRDELVNLDDNEDNRTIQSLIQDSPIASLLVVPLGVGDECVGSLTLSRPGSAPRWTAAEMAYTFDLGGDLGQLLLNARAYDREQRLADELRALDDYKNRLITTVTQELRRPLSAIVHDVDLIGRDSLPVHAERALDRMERTSERMVRLVEDLMLLSRVADPEHELTRGPVDLLPIVRDVSELTEVATRERDLTMRVRTPAFTPVIALGDAVELDRVAVNLVNNAVKYTHTGGTIVITLRQTEEKDMVELIVADDGIGISADDQQQLFTEFFRSTNPVALARPGTGLGLAIVDRIVRRHGGRIEVTSELGVGTTFRVLLPAGG</sequence>
<evidence type="ECO:0000313" key="9">
    <source>
        <dbReference type="Proteomes" id="UP001500571"/>
    </source>
</evidence>
<evidence type="ECO:0000256" key="5">
    <source>
        <dbReference type="ARBA" id="ARBA00022777"/>
    </source>
</evidence>
<keyword evidence="5" id="KW-0418">Kinase</keyword>
<dbReference type="SMART" id="SM00388">
    <property type="entry name" value="HisKA"/>
    <property type="match status" value="1"/>
</dbReference>
<dbReference type="Gene3D" id="3.30.450.40">
    <property type="match status" value="1"/>
</dbReference>
<keyword evidence="6" id="KW-0902">Two-component regulatory system</keyword>
<dbReference type="RefSeq" id="WP_344041468.1">
    <property type="nucleotide sequence ID" value="NZ_BAAAPB010000001.1"/>
</dbReference>
<comment type="caution">
    <text evidence="8">The sequence shown here is derived from an EMBL/GenBank/DDBJ whole genome shotgun (WGS) entry which is preliminary data.</text>
</comment>
<dbReference type="SUPFAM" id="SSF47384">
    <property type="entry name" value="Homodimeric domain of signal transducing histidine kinase"/>
    <property type="match status" value="1"/>
</dbReference>
<name>A0ABN2Q7Z6_9ACTN</name>
<dbReference type="InterPro" id="IPR003018">
    <property type="entry name" value="GAF"/>
</dbReference>
<dbReference type="EC" id="2.7.13.3" evidence="3"/>
<dbReference type="InterPro" id="IPR029016">
    <property type="entry name" value="GAF-like_dom_sf"/>
</dbReference>
<keyword evidence="9" id="KW-1185">Reference proteome</keyword>
<gene>
    <name evidence="8" type="ORF">GCM10009798_01900</name>
</gene>
<dbReference type="InterPro" id="IPR036097">
    <property type="entry name" value="HisK_dim/P_sf"/>
</dbReference>
<dbReference type="PANTHER" id="PTHR43547">
    <property type="entry name" value="TWO-COMPONENT HISTIDINE KINASE"/>
    <property type="match status" value="1"/>
</dbReference>
<dbReference type="InterPro" id="IPR004358">
    <property type="entry name" value="Sig_transdc_His_kin-like_C"/>
</dbReference>
<comment type="subcellular location">
    <subcellularLocation>
        <location evidence="2">Cell membrane</location>
    </subcellularLocation>
</comment>
<organism evidence="8 9">
    <name type="scientific">Nocardioides panacihumi</name>
    <dbReference type="NCBI Taxonomy" id="400774"/>
    <lineage>
        <taxon>Bacteria</taxon>
        <taxon>Bacillati</taxon>
        <taxon>Actinomycetota</taxon>
        <taxon>Actinomycetes</taxon>
        <taxon>Propionibacteriales</taxon>
        <taxon>Nocardioidaceae</taxon>
        <taxon>Nocardioides</taxon>
    </lineage>
</organism>
<dbReference type="Gene3D" id="3.30.565.10">
    <property type="entry name" value="Histidine kinase-like ATPase, C-terminal domain"/>
    <property type="match status" value="1"/>
</dbReference>
<keyword evidence="5" id="KW-0808">Transferase</keyword>
<evidence type="ECO:0000256" key="6">
    <source>
        <dbReference type="ARBA" id="ARBA00023012"/>
    </source>
</evidence>
<keyword evidence="4" id="KW-0597">Phosphoprotein</keyword>
<dbReference type="InterPro" id="IPR003594">
    <property type="entry name" value="HATPase_dom"/>
</dbReference>
<dbReference type="SUPFAM" id="SSF55874">
    <property type="entry name" value="ATPase domain of HSP90 chaperone/DNA topoisomerase II/histidine kinase"/>
    <property type="match status" value="1"/>
</dbReference>
<evidence type="ECO:0000256" key="1">
    <source>
        <dbReference type="ARBA" id="ARBA00000085"/>
    </source>
</evidence>
<proteinExistence type="predicted"/>